<sequence length="155" mass="16273">MTVTAGIDAYADRAEADAYFAARAVTAWAAATEAARDAALLKATAYLEGNHRWVGRLVDPAQPLAWPRTGARDAEGRALDGIPDRVKAACAELALIALTEDLAPPVERGGRVLSEQVGPVAVSYAADAPPGRSFPAVEALLRGLTRSDPMPVRRA</sequence>
<feature type="domain" description="Putative DnaT-like" evidence="1">
    <location>
        <begin position="3"/>
        <end position="147"/>
    </location>
</feature>
<dbReference type="AlphaFoldDB" id="A0A918XNU4"/>
<dbReference type="Proteomes" id="UP000630353">
    <property type="component" value="Unassembled WGS sequence"/>
</dbReference>
<proteinExistence type="predicted"/>
<comment type="caution">
    <text evidence="2">The sequence shown here is derived from an EMBL/GenBank/DDBJ whole genome shotgun (WGS) entry which is preliminary data.</text>
</comment>
<evidence type="ECO:0000313" key="3">
    <source>
        <dbReference type="Proteomes" id="UP000630353"/>
    </source>
</evidence>
<protein>
    <recommendedName>
        <fullName evidence="1">Putative DnaT-like domain-containing protein</fullName>
    </recommendedName>
</protein>
<dbReference type="Pfam" id="PF20557">
    <property type="entry name" value="DnaT_2"/>
    <property type="match status" value="1"/>
</dbReference>
<dbReference type="RefSeq" id="WP_189987556.1">
    <property type="nucleotide sequence ID" value="NZ_BMZS01000002.1"/>
</dbReference>
<evidence type="ECO:0000259" key="1">
    <source>
        <dbReference type="Pfam" id="PF20557"/>
    </source>
</evidence>
<evidence type="ECO:0000313" key="2">
    <source>
        <dbReference type="EMBL" id="GHD42248.1"/>
    </source>
</evidence>
<dbReference type="EMBL" id="BMZS01000002">
    <property type="protein sequence ID" value="GHD42248.1"/>
    <property type="molecule type" value="Genomic_DNA"/>
</dbReference>
<dbReference type="InterPro" id="IPR046787">
    <property type="entry name" value="DnaT_2"/>
</dbReference>
<reference evidence="2" key="2">
    <citation type="submission" date="2020-09" db="EMBL/GenBank/DDBJ databases">
        <authorList>
            <person name="Sun Q."/>
            <person name="Kim S."/>
        </authorList>
    </citation>
    <scope>NUCLEOTIDE SEQUENCE</scope>
    <source>
        <strain evidence="2">KCTC 42651</strain>
    </source>
</reference>
<organism evidence="2 3">
    <name type="scientific">Thalassobaculum fulvum</name>
    <dbReference type="NCBI Taxonomy" id="1633335"/>
    <lineage>
        <taxon>Bacteria</taxon>
        <taxon>Pseudomonadati</taxon>
        <taxon>Pseudomonadota</taxon>
        <taxon>Alphaproteobacteria</taxon>
        <taxon>Rhodospirillales</taxon>
        <taxon>Thalassobaculaceae</taxon>
        <taxon>Thalassobaculum</taxon>
    </lineage>
</organism>
<name>A0A918XNU4_9PROT</name>
<accession>A0A918XNU4</accession>
<gene>
    <name evidence="2" type="ORF">GCM10017083_07040</name>
</gene>
<keyword evidence="3" id="KW-1185">Reference proteome</keyword>
<reference evidence="2" key="1">
    <citation type="journal article" date="2014" name="Int. J. Syst. Evol. Microbiol.">
        <title>Complete genome sequence of Corynebacterium casei LMG S-19264T (=DSM 44701T), isolated from a smear-ripened cheese.</title>
        <authorList>
            <consortium name="US DOE Joint Genome Institute (JGI-PGF)"/>
            <person name="Walter F."/>
            <person name="Albersmeier A."/>
            <person name="Kalinowski J."/>
            <person name="Ruckert C."/>
        </authorList>
    </citation>
    <scope>NUCLEOTIDE SEQUENCE</scope>
    <source>
        <strain evidence="2">KCTC 42651</strain>
    </source>
</reference>